<comment type="caution">
    <text evidence="8">The sequence shown here is derived from an EMBL/GenBank/DDBJ whole genome shotgun (WGS) entry which is preliminary data.</text>
</comment>
<proteinExistence type="predicted"/>
<evidence type="ECO:0000256" key="1">
    <source>
        <dbReference type="ARBA" id="ARBA00004123"/>
    </source>
</evidence>
<dbReference type="Gene3D" id="1.10.10.60">
    <property type="entry name" value="Homeodomain-like"/>
    <property type="match status" value="1"/>
</dbReference>
<evidence type="ECO:0000313" key="8">
    <source>
        <dbReference type="EMBL" id="MCL7027944.1"/>
    </source>
</evidence>
<dbReference type="CDD" id="cd12203">
    <property type="entry name" value="GT1"/>
    <property type="match status" value="1"/>
</dbReference>
<sequence>MPLTDFFEVISPPRINNFDSISPHVSRNQQWFCLPPPGKGNAIGDSTENHPWPQPQTRPRTKFRSEVDSQFRVSPNPKNPQFVSRLHDNETLSGLADTVLSHEFGSDAAGNENVELGESLSKKRKREIRDELERQFRDELEGHIEDFVSKMLKKQEDMYSVILETIEQKEKDRLAREVAWRNVEWERRRKEEEKRAQDTQRSAALLWLIQKFSGQPEICNRVPLAQREIDKPQSTNPEALAQREQIIDIPQSLEVCRKMVSNDRSVQKKQRLDANCNRWPKDEVHALVTAVQHKFVTGTSNVPMWEEISLGMASMGFTRAAKKCKEKWENINKYYKKVASSGKKRSENATTCPYFDELDMLYKKRLTGPEKAPVAANEEPKEKEPQENSSNGDIVTTSAQVCDAFSMPEPAVGLSGSSMDLSKYPSI</sequence>
<feature type="region of interest" description="Disordered" evidence="6">
    <location>
        <begin position="370"/>
        <end position="395"/>
    </location>
</feature>
<dbReference type="GO" id="GO:0006355">
    <property type="term" value="P:regulation of DNA-templated transcription"/>
    <property type="evidence" value="ECO:0007669"/>
    <property type="project" value="UniProtKB-ARBA"/>
</dbReference>
<dbReference type="GO" id="GO:0005634">
    <property type="term" value="C:nucleus"/>
    <property type="evidence" value="ECO:0007669"/>
    <property type="project" value="UniProtKB-SubCell"/>
</dbReference>
<keyword evidence="2" id="KW-0805">Transcription regulation</keyword>
<dbReference type="EMBL" id="JAJJMA010073943">
    <property type="protein sequence ID" value="MCL7027944.1"/>
    <property type="molecule type" value="Genomic_DNA"/>
</dbReference>
<feature type="region of interest" description="Disordered" evidence="6">
    <location>
        <begin position="37"/>
        <end position="66"/>
    </location>
</feature>
<evidence type="ECO:0000259" key="7">
    <source>
        <dbReference type="PROSITE" id="PS50090"/>
    </source>
</evidence>
<reference evidence="8" key="1">
    <citation type="submission" date="2022-03" db="EMBL/GenBank/DDBJ databases">
        <title>A functionally conserved STORR gene fusion in Papaver species that diverged 16.8 million years ago.</title>
        <authorList>
            <person name="Catania T."/>
        </authorList>
    </citation>
    <scope>NUCLEOTIDE SEQUENCE</scope>
    <source>
        <strain evidence="8">S-191538</strain>
    </source>
</reference>
<organism evidence="8 9">
    <name type="scientific">Papaver nudicaule</name>
    <name type="common">Iceland poppy</name>
    <dbReference type="NCBI Taxonomy" id="74823"/>
    <lineage>
        <taxon>Eukaryota</taxon>
        <taxon>Viridiplantae</taxon>
        <taxon>Streptophyta</taxon>
        <taxon>Embryophyta</taxon>
        <taxon>Tracheophyta</taxon>
        <taxon>Spermatophyta</taxon>
        <taxon>Magnoliopsida</taxon>
        <taxon>Ranunculales</taxon>
        <taxon>Papaveraceae</taxon>
        <taxon>Papaveroideae</taxon>
        <taxon>Papaver</taxon>
    </lineage>
</organism>
<dbReference type="Proteomes" id="UP001177140">
    <property type="component" value="Unassembled WGS sequence"/>
</dbReference>
<dbReference type="Pfam" id="PF13837">
    <property type="entry name" value="Myb_DNA-bind_4"/>
    <property type="match status" value="1"/>
</dbReference>
<keyword evidence="4" id="KW-0804">Transcription</keyword>
<evidence type="ECO:0000256" key="2">
    <source>
        <dbReference type="ARBA" id="ARBA00023015"/>
    </source>
</evidence>
<dbReference type="PROSITE" id="PS50090">
    <property type="entry name" value="MYB_LIKE"/>
    <property type="match status" value="1"/>
</dbReference>
<name>A0AA41S290_PAPNU</name>
<evidence type="ECO:0000256" key="4">
    <source>
        <dbReference type="ARBA" id="ARBA00023163"/>
    </source>
</evidence>
<dbReference type="GO" id="GO:0003677">
    <property type="term" value="F:DNA binding"/>
    <property type="evidence" value="ECO:0007669"/>
    <property type="project" value="UniProtKB-KW"/>
</dbReference>
<evidence type="ECO:0000313" key="9">
    <source>
        <dbReference type="Proteomes" id="UP001177140"/>
    </source>
</evidence>
<dbReference type="InterPro" id="IPR001005">
    <property type="entry name" value="SANT/Myb"/>
</dbReference>
<feature type="domain" description="Myb-like" evidence="7">
    <location>
        <begin position="271"/>
        <end position="332"/>
    </location>
</feature>
<evidence type="ECO:0000256" key="3">
    <source>
        <dbReference type="ARBA" id="ARBA00023125"/>
    </source>
</evidence>
<dbReference type="PANTHER" id="PTHR21654">
    <property type="entry name" value="FI21293P1"/>
    <property type="match status" value="1"/>
</dbReference>
<keyword evidence="9" id="KW-1185">Reference proteome</keyword>
<evidence type="ECO:0000256" key="6">
    <source>
        <dbReference type="SAM" id="MobiDB-lite"/>
    </source>
</evidence>
<comment type="subcellular location">
    <subcellularLocation>
        <location evidence="1">Nucleus</location>
    </subcellularLocation>
</comment>
<keyword evidence="5" id="KW-0539">Nucleus</keyword>
<dbReference type="AlphaFoldDB" id="A0AA41S290"/>
<protein>
    <recommendedName>
        <fullName evidence="7">Myb-like domain-containing protein</fullName>
    </recommendedName>
</protein>
<dbReference type="PANTHER" id="PTHR21654:SF7">
    <property type="entry name" value="HOMEODOMAIN-LIKE SUPERFAMILY PROTEIN"/>
    <property type="match status" value="1"/>
</dbReference>
<accession>A0AA41S290</accession>
<dbReference type="InterPro" id="IPR044822">
    <property type="entry name" value="Myb_DNA-bind_4"/>
</dbReference>
<keyword evidence="3" id="KW-0238">DNA-binding</keyword>
<evidence type="ECO:0000256" key="5">
    <source>
        <dbReference type="ARBA" id="ARBA00023242"/>
    </source>
</evidence>
<gene>
    <name evidence="8" type="ORF">MKW94_024954</name>
</gene>